<comment type="caution">
    <text evidence="3">The sequence shown here is derived from an EMBL/GenBank/DDBJ whole genome shotgun (WGS) entry which is preliminary data.</text>
</comment>
<sequence>MQSSTQHVDSLSIHTFIFSKPAIFLTILLHVFLLSFQVVGAPLAHNKTQAMSAEYMTGTSDMHGIRLAYRPNYHTDLDIPVIGLTRLSWETSLNLFDLHGSAKNEATYGLSLSPIFSKSLPSISNQYPLTLKFGIGVAYVHEEKFGGVDIGSFYQFEDRIGLLMGLDEQQHSELALRYIHYSNGGFNTTNPGLDFLSIAYLRRF</sequence>
<keyword evidence="1 3" id="KW-0378">Hydrolase</keyword>
<dbReference type="RefSeq" id="WP_316026927.1">
    <property type="nucleotide sequence ID" value="NZ_JAWDIO010000002.1"/>
</dbReference>
<dbReference type="EC" id="3.1.1.77" evidence="1"/>
<organism evidence="3 4">
    <name type="scientific">Paraglaciecola aquimarina</name>
    <dbReference type="NCBI Taxonomy" id="1235557"/>
    <lineage>
        <taxon>Bacteria</taxon>
        <taxon>Pseudomonadati</taxon>
        <taxon>Pseudomonadota</taxon>
        <taxon>Gammaproteobacteria</taxon>
        <taxon>Alteromonadales</taxon>
        <taxon>Alteromonadaceae</taxon>
        <taxon>Paraglaciecola</taxon>
    </lineage>
</organism>
<keyword evidence="2" id="KW-0812">Transmembrane</keyword>
<dbReference type="GO" id="GO:0016787">
    <property type="term" value="F:hydrolase activity"/>
    <property type="evidence" value="ECO:0007669"/>
    <property type="project" value="UniProtKB-KW"/>
</dbReference>
<gene>
    <name evidence="3" type="ORF">RS130_17060</name>
</gene>
<protein>
    <recommendedName>
        <fullName evidence="1">Lipid A deacylase</fullName>
        <ecNumber evidence="1">3.1.1.77</ecNumber>
    </recommendedName>
    <alternativeName>
        <fullName evidence="1">LPS 3-O-deacylase</fullName>
    </alternativeName>
    <alternativeName>
        <fullName evidence="1">Outer membrane enzyme</fullName>
    </alternativeName>
</protein>
<comment type="subunit">
    <text evidence="1">Homodimer.</text>
</comment>
<dbReference type="EMBL" id="JAWDIO010000002">
    <property type="protein sequence ID" value="MDU0355387.1"/>
    <property type="molecule type" value="Genomic_DNA"/>
</dbReference>
<evidence type="ECO:0000313" key="4">
    <source>
        <dbReference type="Proteomes" id="UP001247805"/>
    </source>
</evidence>
<comment type="similarity">
    <text evidence="1">Belongs to the PagL family.</text>
</comment>
<dbReference type="PIRSF" id="PIRSF029681">
    <property type="entry name" value="PagL"/>
    <property type="match status" value="1"/>
</dbReference>
<keyword evidence="2" id="KW-1133">Transmembrane helix</keyword>
<evidence type="ECO:0000313" key="3">
    <source>
        <dbReference type="EMBL" id="MDU0355387.1"/>
    </source>
</evidence>
<comment type="subcellular location">
    <subcellularLocation>
        <location evidence="1">Cell outer membrane</location>
        <topology evidence="1">Multi-pass membrane protein</topology>
    </subcellularLocation>
</comment>
<feature type="transmembrane region" description="Helical" evidence="2">
    <location>
        <begin position="22"/>
        <end position="44"/>
    </location>
</feature>
<proteinExistence type="inferred from homology"/>
<comment type="function">
    <text evidence="1">Has lipid A 3-O-deacylase activity. Hydrolyzes the ester bond at the 3 position of lipid A, a bioactive component of lipopolysaccharide (LPS), thereby releasing the primary fatty acyl moiety.</text>
</comment>
<comment type="catalytic activity">
    <reaction evidence="1">
        <text>a 3-(acyloxy)acyl derivative of bacterial toxin + H2O = a 3-hydroxyacyl derivative of bacterial toxin + a fatty acid + H(+)</text>
        <dbReference type="Rhea" id="RHEA:12032"/>
        <dbReference type="ChEBI" id="CHEBI:15377"/>
        <dbReference type="ChEBI" id="CHEBI:15378"/>
        <dbReference type="ChEBI" id="CHEBI:28868"/>
        <dbReference type="ChEBI" id="CHEBI:136853"/>
        <dbReference type="ChEBI" id="CHEBI:140675"/>
        <dbReference type="EC" id="3.1.1.77"/>
    </reaction>
</comment>
<accession>A0ABU3SZF2</accession>
<keyword evidence="1" id="KW-0998">Cell outer membrane</keyword>
<evidence type="ECO:0000256" key="1">
    <source>
        <dbReference type="PIRNR" id="PIRNR029681"/>
    </source>
</evidence>
<dbReference type="Proteomes" id="UP001247805">
    <property type="component" value="Unassembled WGS sequence"/>
</dbReference>
<reference evidence="3 4" key="1">
    <citation type="submission" date="2023-10" db="EMBL/GenBank/DDBJ databases">
        <title>Glaciecola aquimarina strain GGW-M5 nov., isolated from a coastal seawater.</title>
        <authorList>
            <person name="Bayburt H."/>
            <person name="Kim J.M."/>
            <person name="Choi B.J."/>
            <person name="Jeon C.O."/>
        </authorList>
    </citation>
    <scope>NUCLEOTIDE SEQUENCE [LARGE SCALE GENOMIC DNA]</scope>
    <source>
        <strain evidence="3 4">KCTC 32108</strain>
    </source>
</reference>
<dbReference type="Gene3D" id="2.40.160.20">
    <property type="match status" value="1"/>
</dbReference>
<keyword evidence="1 2" id="KW-0472">Membrane</keyword>
<name>A0ABU3SZF2_9ALTE</name>
<dbReference type="InterPro" id="IPR018550">
    <property type="entry name" value="Lipid-A_deacylase-rel"/>
</dbReference>
<evidence type="ECO:0000256" key="2">
    <source>
        <dbReference type="SAM" id="Phobius"/>
    </source>
</evidence>
<dbReference type="Pfam" id="PF09411">
    <property type="entry name" value="PagL"/>
    <property type="match status" value="1"/>
</dbReference>
<keyword evidence="4" id="KW-1185">Reference proteome</keyword>